<evidence type="ECO:0000313" key="3">
    <source>
        <dbReference type="Proteomes" id="UP000004995"/>
    </source>
</evidence>
<dbReference type="HOGENOM" id="CLU_2175450_0_0_1"/>
<name>K4AGX4_SETIT</name>
<evidence type="ECO:0000256" key="1">
    <source>
        <dbReference type="SAM" id="MobiDB-lite"/>
    </source>
</evidence>
<feature type="region of interest" description="Disordered" evidence="1">
    <location>
        <begin position="1"/>
        <end position="74"/>
    </location>
</feature>
<keyword evidence="3" id="KW-1185">Reference proteome</keyword>
<dbReference type="Proteomes" id="UP000004995">
    <property type="component" value="Unassembled WGS sequence"/>
</dbReference>
<protein>
    <submittedName>
        <fullName evidence="2">Uncharacterized protein</fullName>
    </submittedName>
</protein>
<dbReference type="Gramene" id="KQK90225">
    <property type="protein sequence ID" value="KQK90225"/>
    <property type="gene ID" value="SETIT_038131mg"/>
</dbReference>
<sequence length="110" mass="12203">MLSEAELVVAVEKSESDSQREPLLPDELSLVVVPDDDAPDSEPLPLGAATAQASSSSPSSRRRQNKPPLPSRRERLLERWDSLLGRRRRDGSESKWCRIVGADSPSRRRG</sequence>
<dbReference type="InParanoid" id="K4AGX4"/>
<organism evidence="2 3">
    <name type="scientific">Setaria italica</name>
    <name type="common">Foxtail millet</name>
    <name type="synonym">Panicum italicum</name>
    <dbReference type="NCBI Taxonomy" id="4555"/>
    <lineage>
        <taxon>Eukaryota</taxon>
        <taxon>Viridiplantae</taxon>
        <taxon>Streptophyta</taxon>
        <taxon>Embryophyta</taxon>
        <taxon>Tracheophyta</taxon>
        <taxon>Spermatophyta</taxon>
        <taxon>Magnoliopsida</taxon>
        <taxon>Liliopsida</taxon>
        <taxon>Poales</taxon>
        <taxon>Poaceae</taxon>
        <taxon>PACMAD clade</taxon>
        <taxon>Panicoideae</taxon>
        <taxon>Panicodae</taxon>
        <taxon>Paniceae</taxon>
        <taxon>Cenchrinae</taxon>
        <taxon>Setaria</taxon>
    </lineage>
</organism>
<dbReference type="EnsemblPlants" id="KQK90225">
    <property type="protein sequence ID" value="KQK90225"/>
    <property type="gene ID" value="SETIT_038131mg"/>
</dbReference>
<evidence type="ECO:0000313" key="2">
    <source>
        <dbReference type="EnsemblPlants" id="KQK90225"/>
    </source>
</evidence>
<reference evidence="3" key="1">
    <citation type="journal article" date="2012" name="Nat. Biotechnol.">
        <title>Reference genome sequence of the model plant Setaria.</title>
        <authorList>
            <person name="Bennetzen J.L."/>
            <person name="Schmutz J."/>
            <person name="Wang H."/>
            <person name="Percifield R."/>
            <person name="Hawkins J."/>
            <person name="Pontaroli A.C."/>
            <person name="Estep M."/>
            <person name="Feng L."/>
            <person name="Vaughn J.N."/>
            <person name="Grimwood J."/>
            <person name="Jenkins J."/>
            <person name="Barry K."/>
            <person name="Lindquist E."/>
            <person name="Hellsten U."/>
            <person name="Deshpande S."/>
            <person name="Wang X."/>
            <person name="Wu X."/>
            <person name="Mitros T."/>
            <person name="Triplett J."/>
            <person name="Yang X."/>
            <person name="Ye C.Y."/>
            <person name="Mauro-Herrera M."/>
            <person name="Wang L."/>
            <person name="Li P."/>
            <person name="Sharma M."/>
            <person name="Sharma R."/>
            <person name="Ronald P.C."/>
            <person name="Panaud O."/>
            <person name="Kellogg E.A."/>
            <person name="Brutnell T.P."/>
            <person name="Doust A.N."/>
            <person name="Tuskan G.A."/>
            <person name="Rokhsar D."/>
            <person name="Devos K.M."/>
        </authorList>
    </citation>
    <scope>NUCLEOTIDE SEQUENCE [LARGE SCALE GENOMIC DNA]</scope>
    <source>
        <strain evidence="3">cv. Yugu1</strain>
    </source>
</reference>
<accession>K4AGX4</accession>
<feature type="region of interest" description="Disordered" evidence="1">
    <location>
        <begin position="87"/>
        <end position="110"/>
    </location>
</feature>
<dbReference type="EMBL" id="AGNK02005908">
    <property type="status" value="NOT_ANNOTATED_CDS"/>
    <property type="molecule type" value="Genomic_DNA"/>
</dbReference>
<reference evidence="2" key="2">
    <citation type="submission" date="2018-08" db="UniProtKB">
        <authorList>
            <consortium name="EnsemblPlants"/>
        </authorList>
    </citation>
    <scope>IDENTIFICATION</scope>
    <source>
        <strain evidence="2">Yugu1</strain>
    </source>
</reference>
<proteinExistence type="predicted"/>
<dbReference type="AlphaFoldDB" id="K4AGX4"/>